<dbReference type="GO" id="GO:0005886">
    <property type="term" value="C:plasma membrane"/>
    <property type="evidence" value="ECO:0007669"/>
    <property type="project" value="UniProtKB-SubCell"/>
</dbReference>
<proteinExistence type="predicted"/>
<dbReference type="CDD" id="cd00075">
    <property type="entry name" value="HATPase"/>
    <property type="match status" value="1"/>
</dbReference>
<evidence type="ECO:0000256" key="11">
    <source>
        <dbReference type="ARBA" id="ARBA00022989"/>
    </source>
</evidence>
<keyword evidence="9" id="KW-0418">Kinase</keyword>
<dbReference type="Pfam" id="PF00512">
    <property type="entry name" value="HisKA"/>
    <property type="match status" value="1"/>
</dbReference>
<dbReference type="InterPro" id="IPR050398">
    <property type="entry name" value="HssS/ArlS-like"/>
</dbReference>
<dbReference type="InterPro" id="IPR003594">
    <property type="entry name" value="HATPase_dom"/>
</dbReference>
<evidence type="ECO:0000313" key="18">
    <source>
        <dbReference type="Proteomes" id="UP000199394"/>
    </source>
</evidence>
<evidence type="ECO:0000259" key="16">
    <source>
        <dbReference type="PROSITE" id="PS50885"/>
    </source>
</evidence>
<sequence>MTLKRRIFLTNTIMVLVCLCLLLVIVEMMTELLFEHYLGISISALLRQLASGKWAAFIMAACVLGVLAMIGLLMISQLFTRHLTRQIMAPMAALMEGAARIDQGNMEKPIFYMGVKEFEALCQMFNTMQQHLREGMEEKEANEKARIEMVTGISHDLRTPLTAVKGYLKGILDGVAHTPEKQSDYIKAAYHRACDMETLLSKFFYFSKLQTGKMPLNIQPIDVGAFLKETMAAAVRKHGAVTLTCTIPEERITLRLDPEQMTRILENLITNSLAHGKVHSLGITLGLKSLGDKAVITVRDNGVGMPAEKLPHVFEQFYRGDAARSNSVENNGLGLYIVKTLVEGQGGRVYADVEDGFGVGMVFPMDQEGMEDEK</sequence>
<keyword evidence="8" id="KW-0547">Nucleotide-binding</keyword>
<dbReference type="SMART" id="SM00304">
    <property type="entry name" value="HAMP"/>
    <property type="match status" value="1"/>
</dbReference>
<dbReference type="InterPro" id="IPR003660">
    <property type="entry name" value="HAMP_dom"/>
</dbReference>
<dbReference type="Gene3D" id="1.10.287.130">
    <property type="match status" value="1"/>
</dbReference>
<dbReference type="PROSITE" id="PS50885">
    <property type="entry name" value="HAMP"/>
    <property type="match status" value="1"/>
</dbReference>
<dbReference type="CDD" id="cd00082">
    <property type="entry name" value="HisKA"/>
    <property type="match status" value="1"/>
</dbReference>
<dbReference type="EMBL" id="FNRK01000002">
    <property type="protein sequence ID" value="SDZ97502.1"/>
    <property type="molecule type" value="Genomic_DNA"/>
</dbReference>
<dbReference type="InterPro" id="IPR003661">
    <property type="entry name" value="HisK_dim/P_dom"/>
</dbReference>
<dbReference type="GO" id="GO:0005524">
    <property type="term" value="F:ATP binding"/>
    <property type="evidence" value="ECO:0007669"/>
    <property type="project" value="UniProtKB-KW"/>
</dbReference>
<evidence type="ECO:0000256" key="7">
    <source>
        <dbReference type="ARBA" id="ARBA00022692"/>
    </source>
</evidence>
<dbReference type="Pfam" id="PF00672">
    <property type="entry name" value="HAMP"/>
    <property type="match status" value="1"/>
</dbReference>
<evidence type="ECO:0000256" key="5">
    <source>
        <dbReference type="ARBA" id="ARBA00022553"/>
    </source>
</evidence>
<dbReference type="SUPFAM" id="SSF47384">
    <property type="entry name" value="Homodimeric domain of signal transducing histidine kinase"/>
    <property type="match status" value="1"/>
</dbReference>
<dbReference type="RefSeq" id="WP_176966573.1">
    <property type="nucleotide sequence ID" value="NZ_FNRK01000002.1"/>
</dbReference>
<dbReference type="InterPro" id="IPR036097">
    <property type="entry name" value="HisK_dim/P_sf"/>
</dbReference>
<keyword evidence="12" id="KW-0902">Two-component regulatory system</keyword>
<dbReference type="PANTHER" id="PTHR45528:SF1">
    <property type="entry name" value="SENSOR HISTIDINE KINASE CPXA"/>
    <property type="match status" value="1"/>
</dbReference>
<accession>A0A1H3XFV6</accession>
<comment type="catalytic activity">
    <reaction evidence="1">
        <text>ATP + protein L-histidine = ADP + protein N-phospho-L-histidine.</text>
        <dbReference type="EC" id="2.7.13.3"/>
    </reaction>
</comment>
<keyword evidence="5" id="KW-0597">Phosphoprotein</keyword>
<evidence type="ECO:0000313" key="17">
    <source>
        <dbReference type="EMBL" id="SDZ97502.1"/>
    </source>
</evidence>
<dbReference type="SUPFAM" id="SSF158472">
    <property type="entry name" value="HAMP domain-like"/>
    <property type="match status" value="1"/>
</dbReference>
<evidence type="ECO:0000256" key="13">
    <source>
        <dbReference type="ARBA" id="ARBA00023136"/>
    </source>
</evidence>
<dbReference type="InterPro" id="IPR004358">
    <property type="entry name" value="Sig_transdc_His_kin-like_C"/>
</dbReference>
<dbReference type="InterPro" id="IPR005467">
    <property type="entry name" value="His_kinase_dom"/>
</dbReference>
<keyword evidence="11 14" id="KW-1133">Transmembrane helix</keyword>
<evidence type="ECO:0000256" key="6">
    <source>
        <dbReference type="ARBA" id="ARBA00022679"/>
    </source>
</evidence>
<dbReference type="Proteomes" id="UP000199394">
    <property type="component" value="Unassembled WGS sequence"/>
</dbReference>
<evidence type="ECO:0000256" key="1">
    <source>
        <dbReference type="ARBA" id="ARBA00000085"/>
    </source>
</evidence>
<dbReference type="GO" id="GO:0000155">
    <property type="term" value="F:phosphorelay sensor kinase activity"/>
    <property type="evidence" value="ECO:0007669"/>
    <property type="project" value="InterPro"/>
</dbReference>
<dbReference type="Gene3D" id="6.10.340.10">
    <property type="match status" value="1"/>
</dbReference>
<dbReference type="SMART" id="SM00387">
    <property type="entry name" value="HATPase_c"/>
    <property type="match status" value="1"/>
</dbReference>
<dbReference type="InterPro" id="IPR036890">
    <property type="entry name" value="HATPase_C_sf"/>
</dbReference>
<dbReference type="PANTHER" id="PTHR45528">
    <property type="entry name" value="SENSOR HISTIDINE KINASE CPXA"/>
    <property type="match status" value="1"/>
</dbReference>
<name>A0A1H3XFV6_9FIRM</name>
<dbReference type="Gene3D" id="3.30.565.10">
    <property type="entry name" value="Histidine kinase-like ATPase, C-terminal domain"/>
    <property type="match status" value="1"/>
</dbReference>
<keyword evidence="13 14" id="KW-0472">Membrane</keyword>
<keyword evidence="18" id="KW-1185">Reference proteome</keyword>
<feature type="domain" description="HAMP" evidence="16">
    <location>
        <begin position="85"/>
        <end position="137"/>
    </location>
</feature>
<evidence type="ECO:0000256" key="10">
    <source>
        <dbReference type="ARBA" id="ARBA00022840"/>
    </source>
</evidence>
<dbReference type="EC" id="2.7.13.3" evidence="3"/>
<dbReference type="PRINTS" id="PR00344">
    <property type="entry name" value="BCTRLSENSOR"/>
</dbReference>
<evidence type="ECO:0000256" key="3">
    <source>
        <dbReference type="ARBA" id="ARBA00012438"/>
    </source>
</evidence>
<evidence type="ECO:0000256" key="9">
    <source>
        <dbReference type="ARBA" id="ARBA00022777"/>
    </source>
</evidence>
<keyword evidence="6" id="KW-0808">Transferase</keyword>
<keyword evidence="7 14" id="KW-0812">Transmembrane</keyword>
<comment type="subcellular location">
    <subcellularLocation>
        <location evidence="2">Cell membrane</location>
        <topology evidence="2">Multi-pass membrane protein</topology>
    </subcellularLocation>
</comment>
<evidence type="ECO:0000256" key="12">
    <source>
        <dbReference type="ARBA" id="ARBA00023012"/>
    </source>
</evidence>
<keyword evidence="10" id="KW-0067">ATP-binding</keyword>
<evidence type="ECO:0000259" key="15">
    <source>
        <dbReference type="PROSITE" id="PS50109"/>
    </source>
</evidence>
<organism evidence="17 18">
    <name type="scientific">Eubacterium aggregans</name>
    <dbReference type="NCBI Taxonomy" id="81409"/>
    <lineage>
        <taxon>Bacteria</taxon>
        <taxon>Bacillati</taxon>
        <taxon>Bacillota</taxon>
        <taxon>Clostridia</taxon>
        <taxon>Eubacteriales</taxon>
        <taxon>Eubacteriaceae</taxon>
        <taxon>Eubacterium</taxon>
    </lineage>
</organism>
<reference evidence="17 18" key="1">
    <citation type="submission" date="2016-10" db="EMBL/GenBank/DDBJ databases">
        <authorList>
            <person name="de Groot N.N."/>
        </authorList>
    </citation>
    <scope>NUCLEOTIDE SEQUENCE [LARGE SCALE GENOMIC DNA]</scope>
    <source>
        <strain evidence="17 18">SR12</strain>
    </source>
</reference>
<feature type="domain" description="Histidine kinase" evidence="15">
    <location>
        <begin position="152"/>
        <end position="367"/>
    </location>
</feature>
<protein>
    <recommendedName>
        <fullName evidence="3">histidine kinase</fullName>
        <ecNumber evidence="3">2.7.13.3</ecNumber>
    </recommendedName>
</protein>
<keyword evidence="4" id="KW-1003">Cell membrane</keyword>
<dbReference type="PROSITE" id="PS50109">
    <property type="entry name" value="HIS_KIN"/>
    <property type="match status" value="1"/>
</dbReference>
<dbReference type="STRING" id="81409.SAMN04515656_10217"/>
<evidence type="ECO:0000256" key="4">
    <source>
        <dbReference type="ARBA" id="ARBA00022475"/>
    </source>
</evidence>
<evidence type="ECO:0000256" key="2">
    <source>
        <dbReference type="ARBA" id="ARBA00004651"/>
    </source>
</evidence>
<feature type="transmembrane region" description="Helical" evidence="14">
    <location>
        <begin position="54"/>
        <end position="75"/>
    </location>
</feature>
<evidence type="ECO:0000256" key="14">
    <source>
        <dbReference type="SAM" id="Phobius"/>
    </source>
</evidence>
<gene>
    <name evidence="17" type="ORF">SAMN04515656_10217</name>
</gene>
<dbReference type="SUPFAM" id="SSF55874">
    <property type="entry name" value="ATPase domain of HSP90 chaperone/DNA topoisomerase II/histidine kinase"/>
    <property type="match status" value="1"/>
</dbReference>
<dbReference type="AlphaFoldDB" id="A0A1H3XFV6"/>
<dbReference type="SMART" id="SM00388">
    <property type="entry name" value="HisKA"/>
    <property type="match status" value="1"/>
</dbReference>
<feature type="transmembrane region" description="Helical" evidence="14">
    <location>
        <begin position="12"/>
        <end position="34"/>
    </location>
</feature>
<dbReference type="Pfam" id="PF02518">
    <property type="entry name" value="HATPase_c"/>
    <property type="match status" value="1"/>
</dbReference>
<evidence type="ECO:0000256" key="8">
    <source>
        <dbReference type="ARBA" id="ARBA00022741"/>
    </source>
</evidence>